<evidence type="ECO:0000313" key="2">
    <source>
        <dbReference type="Proteomes" id="UP001479290"/>
    </source>
</evidence>
<accession>A0AAW2AFG5</accession>
<protein>
    <submittedName>
        <fullName evidence="1">Uncharacterized protein</fullName>
    </submittedName>
</protein>
<name>A0AAW2AFG5_CULAL</name>
<sequence length="72" mass="8457">MSHNAGVTGFCQAEKLSPDDLMMNFNKFYERPNKVDQDRAILHLLDITQVKRQRLKVLDVNKRKDRNISVKK</sequence>
<dbReference type="AlphaFoldDB" id="A0AAW2AFG5"/>
<evidence type="ECO:0000313" key="1">
    <source>
        <dbReference type="EMBL" id="KAK9971305.1"/>
    </source>
</evidence>
<dbReference type="EMBL" id="JAWDJR010000007">
    <property type="protein sequence ID" value="KAK9971305.1"/>
    <property type="molecule type" value="Genomic_DNA"/>
</dbReference>
<feature type="non-terminal residue" evidence="1">
    <location>
        <position position="72"/>
    </location>
</feature>
<reference evidence="1 2" key="1">
    <citation type="submission" date="2024-05" db="EMBL/GenBank/DDBJ databases">
        <title>A high-quality chromosomal-level genome assembly of Topmouth culter (Culter alburnus).</title>
        <authorList>
            <person name="Zhao H."/>
        </authorList>
    </citation>
    <scope>NUCLEOTIDE SEQUENCE [LARGE SCALE GENOMIC DNA]</scope>
    <source>
        <strain evidence="1">CATC2023</strain>
        <tissue evidence="1">Muscle</tissue>
    </source>
</reference>
<comment type="caution">
    <text evidence="1">The sequence shown here is derived from an EMBL/GenBank/DDBJ whole genome shotgun (WGS) entry which is preliminary data.</text>
</comment>
<gene>
    <name evidence="1" type="ORF">ABG768_024679</name>
</gene>
<dbReference type="Proteomes" id="UP001479290">
    <property type="component" value="Unassembled WGS sequence"/>
</dbReference>
<keyword evidence="2" id="KW-1185">Reference proteome</keyword>
<organism evidence="1 2">
    <name type="scientific">Culter alburnus</name>
    <name type="common">Topmouth culter</name>
    <dbReference type="NCBI Taxonomy" id="194366"/>
    <lineage>
        <taxon>Eukaryota</taxon>
        <taxon>Metazoa</taxon>
        <taxon>Chordata</taxon>
        <taxon>Craniata</taxon>
        <taxon>Vertebrata</taxon>
        <taxon>Euteleostomi</taxon>
        <taxon>Actinopterygii</taxon>
        <taxon>Neopterygii</taxon>
        <taxon>Teleostei</taxon>
        <taxon>Ostariophysi</taxon>
        <taxon>Cypriniformes</taxon>
        <taxon>Xenocyprididae</taxon>
        <taxon>Xenocypridinae</taxon>
        <taxon>Culter</taxon>
    </lineage>
</organism>
<proteinExistence type="predicted"/>